<dbReference type="InterPro" id="IPR011944">
    <property type="entry name" value="Steroid_delta5-4_isomerase"/>
</dbReference>
<dbReference type="NCBIfam" id="TIGR02246">
    <property type="entry name" value="SgcJ/EcaC family oxidoreductase"/>
    <property type="match status" value="1"/>
</dbReference>
<proteinExistence type="predicted"/>
<name>A0ABQ3VC42_9CHLR</name>
<dbReference type="RefSeq" id="WP_201361204.1">
    <property type="nucleotide sequence ID" value="NZ_BNJJ01000004.1"/>
</dbReference>
<dbReference type="SUPFAM" id="SSF54427">
    <property type="entry name" value="NTF2-like"/>
    <property type="match status" value="1"/>
</dbReference>
<accession>A0ABQ3VC42</accession>
<comment type="caution">
    <text evidence="2">The sequence shown here is derived from an EMBL/GenBank/DDBJ whole genome shotgun (WGS) entry which is preliminary data.</text>
</comment>
<feature type="domain" description="DUF4440" evidence="1">
    <location>
        <begin position="12"/>
        <end position="126"/>
    </location>
</feature>
<reference evidence="2 3" key="1">
    <citation type="journal article" date="2021" name="Int. J. Syst. Evol. Microbiol.">
        <title>Reticulibacter mediterranei gen. nov., sp. nov., within the new family Reticulibacteraceae fam. nov., and Ktedonospora formicarum gen. nov., sp. nov., Ktedonobacter robiniae sp. nov., Dictyobacter formicarum sp. nov. and Dictyobacter arantiisoli sp. nov., belonging to the class Ktedonobacteria.</title>
        <authorList>
            <person name="Yabe S."/>
            <person name="Zheng Y."/>
            <person name="Wang C.M."/>
            <person name="Sakai Y."/>
            <person name="Abe K."/>
            <person name="Yokota A."/>
            <person name="Donadio S."/>
            <person name="Cavaletti L."/>
            <person name="Monciardini P."/>
        </authorList>
    </citation>
    <scope>NUCLEOTIDE SEQUENCE [LARGE SCALE GENOMIC DNA]</scope>
    <source>
        <strain evidence="2 3">SOSP1-9</strain>
    </source>
</reference>
<gene>
    <name evidence="2" type="ORF">KSZ_15360</name>
</gene>
<organism evidence="2 3">
    <name type="scientific">Dictyobacter formicarum</name>
    <dbReference type="NCBI Taxonomy" id="2778368"/>
    <lineage>
        <taxon>Bacteria</taxon>
        <taxon>Bacillati</taxon>
        <taxon>Chloroflexota</taxon>
        <taxon>Ktedonobacteria</taxon>
        <taxon>Ktedonobacterales</taxon>
        <taxon>Dictyobacteraceae</taxon>
        <taxon>Dictyobacter</taxon>
    </lineage>
</organism>
<dbReference type="InterPro" id="IPR027843">
    <property type="entry name" value="DUF4440"/>
</dbReference>
<keyword evidence="3" id="KW-1185">Reference proteome</keyword>
<evidence type="ECO:0000313" key="2">
    <source>
        <dbReference type="EMBL" id="GHO83530.1"/>
    </source>
</evidence>
<dbReference type="Pfam" id="PF14534">
    <property type="entry name" value="DUF4440"/>
    <property type="match status" value="1"/>
</dbReference>
<evidence type="ECO:0000259" key="1">
    <source>
        <dbReference type="Pfam" id="PF14534"/>
    </source>
</evidence>
<dbReference type="Proteomes" id="UP000635565">
    <property type="component" value="Unassembled WGS sequence"/>
</dbReference>
<dbReference type="InterPro" id="IPR032710">
    <property type="entry name" value="NTF2-like_dom_sf"/>
</dbReference>
<sequence length="146" mass="16470">MVNQATTDTTAVEQVVKKLANAWNSHNEKDLAKLFREDGEFTDVSGQLMRGRAEIEQLHQHPFTTTLKHAILSIKDVRITWITPTSASVDVHWTTTGHQTPAEQSLPARNGLMNLIIVQEQDQWLIAIGHSFDFTATYRRSDFGKA</sequence>
<dbReference type="Gene3D" id="3.10.450.50">
    <property type="match status" value="1"/>
</dbReference>
<dbReference type="EMBL" id="BNJJ01000004">
    <property type="protein sequence ID" value="GHO83530.1"/>
    <property type="molecule type" value="Genomic_DNA"/>
</dbReference>
<evidence type="ECO:0000313" key="3">
    <source>
        <dbReference type="Proteomes" id="UP000635565"/>
    </source>
</evidence>
<protein>
    <recommendedName>
        <fullName evidence="1">DUF4440 domain-containing protein</fullName>
    </recommendedName>
</protein>